<dbReference type="GO" id="GO:0005680">
    <property type="term" value="C:anaphase-promoting complex"/>
    <property type="evidence" value="ECO:0007669"/>
    <property type="project" value="InterPro"/>
</dbReference>
<keyword evidence="5" id="KW-0131">Cell cycle</keyword>
<dbReference type="Proteomes" id="UP000001997">
    <property type="component" value="Unassembled WGS sequence"/>
</dbReference>
<dbReference type="RefSeq" id="XP_001486495.2">
    <property type="nucleotide sequence ID" value="XM_001486445.1"/>
</dbReference>
<dbReference type="AlphaFoldDB" id="A5DFW5"/>
<feature type="domain" description="Anaphase-promoting complex subunit 4-like WD40" evidence="6">
    <location>
        <begin position="22"/>
        <end position="107"/>
    </location>
</feature>
<dbReference type="InterPro" id="IPR024789">
    <property type="entry name" value="APC4"/>
</dbReference>
<dbReference type="GO" id="GO:0034399">
    <property type="term" value="C:nuclear periphery"/>
    <property type="evidence" value="ECO:0007669"/>
    <property type="project" value="TreeGrafter"/>
</dbReference>
<evidence type="ECO:0000313" key="9">
    <source>
        <dbReference type="Proteomes" id="UP000001997"/>
    </source>
</evidence>
<dbReference type="InterPro" id="IPR024977">
    <property type="entry name" value="Apc4-like_WD40_dom"/>
</dbReference>
<keyword evidence="9" id="KW-1185">Reference proteome</keyword>
<dbReference type="SUPFAM" id="SSF50978">
    <property type="entry name" value="WD40 repeat-like"/>
    <property type="match status" value="1"/>
</dbReference>
<dbReference type="EMBL" id="CH408156">
    <property type="protein sequence ID" value="EDK38068.2"/>
    <property type="molecule type" value="Genomic_DNA"/>
</dbReference>
<organism evidence="8 9">
    <name type="scientific">Meyerozyma guilliermondii (strain ATCC 6260 / CBS 566 / DSM 6381 / JCM 1539 / NBRC 10279 / NRRL Y-324)</name>
    <name type="common">Yeast</name>
    <name type="synonym">Candida guilliermondii</name>
    <dbReference type="NCBI Taxonomy" id="294746"/>
    <lineage>
        <taxon>Eukaryota</taxon>
        <taxon>Fungi</taxon>
        <taxon>Dikarya</taxon>
        <taxon>Ascomycota</taxon>
        <taxon>Saccharomycotina</taxon>
        <taxon>Pichiomycetes</taxon>
        <taxon>Debaryomycetaceae</taxon>
        <taxon>Meyerozyma</taxon>
    </lineage>
</organism>
<dbReference type="OMA" id="PACERIQ"/>
<dbReference type="eggNOG" id="KOG4640">
    <property type="taxonomic scope" value="Eukaryota"/>
</dbReference>
<feature type="domain" description="Anaphase-promoting complex subunit 4 long" evidence="7">
    <location>
        <begin position="207"/>
        <end position="417"/>
    </location>
</feature>
<dbReference type="KEGG" id="pgu:PGUG_02166"/>
<proteinExistence type="predicted"/>
<accession>A5DFW5</accession>
<evidence type="ECO:0000259" key="6">
    <source>
        <dbReference type="Pfam" id="PF12894"/>
    </source>
</evidence>
<keyword evidence="3" id="KW-0498">Mitosis</keyword>
<gene>
    <name evidence="8" type="ORF">PGUG_02166</name>
</gene>
<keyword evidence="2" id="KW-0132">Cell division</keyword>
<evidence type="ECO:0000256" key="2">
    <source>
        <dbReference type="ARBA" id="ARBA00022618"/>
    </source>
</evidence>
<dbReference type="InterPro" id="IPR024790">
    <property type="entry name" value="APC4_long_dom"/>
</dbReference>
<dbReference type="Gene3D" id="2.130.10.10">
    <property type="entry name" value="YVTN repeat-like/Quinoprotein amine dehydrogenase"/>
    <property type="match status" value="1"/>
</dbReference>
<evidence type="ECO:0000313" key="8">
    <source>
        <dbReference type="EMBL" id="EDK38068.2"/>
    </source>
</evidence>
<keyword evidence="4" id="KW-0833">Ubl conjugation pathway</keyword>
<dbReference type="GeneID" id="5128348"/>
<evidence type="ECO:0000256" key="3">
    <source>
        <dbReference type="ARBA" id="ARBA00022776"/>
    </source>
</evidence>
<evidence type="ECO:0000256" key="1">
    <source>
        <dbReference type="ARBA" id="ARBA00016067"/>
    </source>
</evidence>
<sequence>MPVSIEHIAANKFIGIADGTVLSFCPSMNLLAVSMNRTSIWVYRLDGERIYSVNNKSPIKQLIWSPDGKKFCLNGADMLCKVYDANSGVLLSTIGQSNHEIMLANWCGYSHNSELKFGNLFKINVLDSMPQLVHELPVPKENTSEYLLEVCGLGELALSFNNILHVPGINLPPEKKYLGHASSSLWNHTFLACSDSQHLQLIDLLFDIPMELREYHMSIIRQLCQILSLVNMIKEVLSTLKEELKSHFQLFDRYISNLNDALYGDTDLTTHFPTPQESQLKLCNSLYDILLTGIIPESLKDYWLNQLGERGIKRLAKSGSSAYDSIRKQCFASVVAAMERIIILLTSLNGISQWLETDEEQSNLGLLSSSLERLLESAKGIIRSIHELMWAVNEEQKLFVIFTNWVKSYIIDKLATEDDPETYFAAIESRSYKHADILEYLNNYLFSSSVLQYFNLRLDLEVLLQSEAPKDIETQFNNFVDELNNELIVKVVSCVKDSVKVGQELQVSESCEGASLTSQDGSLIVKTISDSTIHLIKVSPDTGSQISKVSITLPETVISAEIKAARLVLLTSSSVYIYDWLEAFRSSNHQAISLSHQDAISCLKCADIHHDFQNPRHIAINDDFTLGCILDQNRRSYALFRLHETAVGSS</sequence>
<dbReference type="InParanoid" id="A5DFW5"/>
<dbReference type="VEuPathDB" id="FungiDB:PGUG_02166"/>
<dbReference type="STRING" id="294746.A5DFW5"/>
<dbReference type="Pfam" id="PF12896">
    <property type="entry name" value="ANAPC4"/>
    <property type="match status" value="1"/>
</dbReference>
<evidence type="ECO:0000256" key="5">
    <source>
        <dbReference type="ARBA" id="ARBA00023306"/>
    </source>
</evidence>
<dbReference type="OrthoDB" id="2110451at2759"/>
<dbReference type="HOGENOM" id="CLU_421554_0_0_1"/>
<evidence type="ECO:0000259" key="7">
    <source>
        <dbReference type="Pfam" id="PF12896"/>
    </source>
</evidence>
<dbReference type="InterPro" id="IPR036322">
    <property type="entry name" value="WD40_repeat_dom_sf"/>
</dbReference>
<reference evidence="8 9" key="1">
    <citation type="journal article" date="2009" name="Nature">
        <title>Evolution of pathogenicity and sexual reproduction in eight Candida genomes.</title>
        <authorList>
            <person name="Butler G."/>
            <person name="Rasmussen M.D."/>
            <person name="Lin M.F."/>
            <person name="Santos M.A."/>
            <person name="Sakthikumar S."/>
            <person name="Munro C.A."/>
            <person name="Rheinbay E."/>
            <person name="Grabherr M."/>
            <person name="Forche A."/>
            <person name="Reedy J.L."/>
            <person name="Agrafioti I."/>
            <person name="Arnaud M.B."/>
            <person name="Bates S."/>
            <person name="Brown A.J."/>
            <person name="Brunke S."/>
            <person name="Costanzo M.C."/>
            <person name="Fitzpatrick D.A."/>
            <person name="de Groot P.W."/>
            <person name="Harris D."/>
            <person name="Hoyer L.L."/>
            <person name="Hube B."/>
            <person name="Klis F.M."/>
            <person name="Kodira C."/>
            <person name="Lennard N."/>
            <person name="Logue M.E."/>
            <person name="Martin R."/>
            <person name="Neiman A.M."/>
            <person name="Nikolaou E."/>
            <person name="Quail M.A."/>
            <person name="Quinn J."/>
            <person name="Santos M.C."/>
            <person name="Schmitzberger F.F."/>
            <person name="Sherlock G."/>
            <person name="Shah P."/>
            <person name="Silverstein K.A."/>
            <person name="Skrzypek M.S."/>
            <person name="Soll D."/>
            <person name="Staggs R."/>
            <person name="Stansfield I."/>
            <person name="Stumpf M.P."/>
            <person name="Sudbery P.E."/>
            <person name="Srikantha T."/>
            <person name="Zeng Q."/>
            <person name="Berman J."/>
            <person name="Berriman M."/>
            <person name="Heitman J."/>
            <person name="Gow N.A."/>
            <person name="Lorenz M.C."/>
            <person name="Birren B.W."/>
            <person name="Kellis M."/>
            <person name="Cuomo C.A."/>
        </authorList>
    </citation>
    <scope>NUCLEOTIDE SEQUENCE [LARGE SCALE GENOMIC DNA]</scope>
    <source>
        <strain evidence="9">ATCC 6260 / CBS 566 / DSM 6381 / JCM 1539 / NBRC 10279 / NRRL Y-324</strain>
    </source>
</reference>
<dbReference type="InterPro" id="IPR015943">
    <property type="entry name" value="WD40/YVTN_repeat-like_dom_sf"/>
</dbReference>
<protein>
    <recommendedName>
        <fullName evidence="1">Anaphase-promoting complex subunit 4</fullName>
    </recommendedName>
</protein>
<dbReference type="PANTHER" id="PTHR13260:SF0">
    <property type="entry name" value="ANAPHASE-PROMOTING COMPLEX SUBUNIT 4"/>
    <property type="match status" value="1"/>
</dbReference>
<dbReference type="Pfam" id="PF12894">
    <property type="entry name" value="ANAPC4_WD40"/>
    <property type="match status" value="1"/>
</dbReference>
<dbReference type="GO" id="GO:0051301">
    <property type="term" value="P:cell division"/>
    <property type="evidence" value="ECO:0007669"/>
    <property type="project" value="UniProtKB-KW"/>
</dbReference>
<dbReference type="PANTHER" id="PTHR13260">
    <property type="entry name" value="ANAPHASE PROMOTING COMPLEX SUBUNIT 4 APC4"/>
    <property type="match status" value="1"/>
</dbReference>
<dbReference type="GO" id="GO:0070979">
    <property type="term" value="P:protein K11-linked ubiquitination"/>
    <property type="evidence" value="ECO:0007669"/>
    <property type="project" value="TreeGrafter"/>
</dbReference>
<dbReference type="GO" id="GO:0031145">
    <property type="term" value="P:anaphase-promoting complex-dependent catabolic process"/>
    <property type="evidence" value="ECO:0007669"/>
    <property type="project" value="InterPro"/>
</dbReference>
<name>A5DFW5_PICGU</name>
<evidence type="ECO:0000256" key="4">
    <source>
        <dbReference type="ARBA" id="ARBA00022786"/>
    </source>
</evidence>